<feature type="domain" description="BRCT" evidence="10">
    <location>
        <begin position="131"/>
        <end position="202"/>
    </location>
</feature>
<dbReference type="CDD" id="cd17718">
    <property type="entry name" value="BRCT_TopBP1_rpt3"/>
    <property type="match status" value="1"/>
</dbReference>
<dbReference type="SMART" id="SM00292">
    <property type="entry name" value="BRCT"/>
    <property type="match status" value="7"/>
</dbReference>
<dbReference type="OrthoDB" id="251770at2759"/>
<evidence type="ECO:0000256" key="3">
    <source>
        <dbReference type="ARBA" id="ARBA00022490"/>
    </source>
</evidence>
<dbReference type="InterPro" id="IPR049542">
    <property type="entry name" value="TopBP1-like_BRCT0"/>
</dbReference>
<gene>
    <name evidence="11" type="ORF">CAPTEDRAFT_225496</name>
</gene>
<proteinExistence type="predicted"/>
<accession>R7T9A8</accession>
<dbReference type="CDD" id="cd17728">
    <property type="entry name" value="BRCT_TopBP1_rpt8"/>
    <property type="match status" value="1"/>
</dbReference>
<feature type="domain" description="BRCT" evidence="10">
    <location>
        <begin position="580"/>
        <end position="666"/>
    </location>
</feature>
<feature type="compositionally biased region" description="Basic and acidic residues" evidence="9">
    <location>
        <begin position="1116"/>
        <end position="1127"/>
    </location>
</feature>
<dbReference type="EMBL" id="AMQN01003148">
    <property type="status" value="NOT_ANNOTATED_CDS"/>
    <property type="molecule type" value="Genomic_DNA"/>
</dbReference>
<dbReference type="Pfam" id="PF00533">
    <property type="entry name" value="BRCT"/>
    <property type="match status" value="4"/>
</dbReference>
<dbReference type="InterPro" id="IPR057595">
    <property type="entry name" value="TopB1_SLF1_BRCT"/>
</dbReference>
<dbReference type="InterPro" id="IPR044737">
    <property type="entry name" value="TopBP1_BRCT_1"/>
</dbReference>
<dbReference type="GO" id="GO:0005634">
    <property type="term" value="C:nucleus"/>
    <property type="evidence" value="ECO:0007669"/>
    <property type="project" value="UniProtKB-SubCell"/>
</dbReference>
<dbReference type="Pfam" id="PF21298">
    <property type="entry name" value="TopBP1_BRCT0"/>
    <property type="match status" value="1"/>
</dbReference>
<dbReference type="PROSITE" id="PS50172">
    <property type="entry name" value="BRCT"/>
    <property type="match status" value="6"/>
</dbReference>
<feature type="domain" description="BRCT" evidence="10">
    <location>
        <begin position="703"/>
        <end position="749"/>
    </location>
</feature>
<evidence type="ECO:0000256" key="5">
    <source>
        <dbReference type="ARBA" id="ARBA00022763"/>
    </source>
</evidence>
<feature type="domain" description="BRCT" evidence="10">
    <location>
        <begin position="381"/>
        <end position="471"/>
    </location>
</feature>
<dbReference type="GO" id="GO:0033314">
    <property type="term" value="P:mitotic DNA replication checkpoint signaling"/>
    <property type="evidence" value="ECO:0007669"/>
    <property type="project" value="TreeGrafter"/>
</dbReference>
<evidence type="ECO:0000256" key="4">
    <source>
        <dbReference type="ARBA" id="ARBA00022737"/>
    </source>
</evidence>
<dbReference type="GO" id="GO:0007095">
    <property type="term" value="P:mitotic G2 DNA damage checkpoint signaling"/>
    <property type="evidence" value="ECO:0007669"/>
    <property type="project" value="TreeGrafter"/>
</dbReference>
<dbReference type="CDD" id="cd17727">
    <property type="entry name" value="BRCT_TopBP1_rpt6"/>
    <property type="match status" value="1"/>
</dbReference>
<evidence type="ECO:0000313" key="12">
    <source>
        <dbReference type="EnsemblMetazoa" id="CapteP225496"/>
    </source>
</evidence>
<comment type="subcellular location">
    <subcellularLocation>
        <location evidence="2">Cytoplasm</location>
        <location evidence="2">Cytoskeleton</location>
        <location evidence="2">Microtubule organizing center</location>
        <location evidence="2">Centrosome</location>
    </subcellularLocation>
    <subcellularLocation>
        <location evidence="1">Nucleus</location>
    </subcellularLocation>
</comment>
<dbReference type="PANTHER" id="PTHR13561">
    <property type="entry name" value="DNA REPLICATION REGULATOR DPB11-RELATED"/>
    <property type="match status" value="1"/>
</dbReference>
<evidence type="ECO:0000256" key="2">
    <source>
        <dbReference type="ARBA" id="ARBA00004300"/>
    </source>
</evidence>
<dbReference type="GO" id="GO:0005813">
    <property type="term" value="C:centrosome"/>
    <property type="evidence" value="ECO:0007669"/>
    <property type="project" value="UniProtKB-SubCell"/>
</dbReference>
<dbReference type="CDD" id="cd17749">
    <property type="entry name" value="BRCT_TopBP1_rpt4"/>
    <property type="match status" value="1"/>
</dbReference>
<dbReference type="Proteomes" id="UP000014760">
    <property type="component" value="Unassembled WGS sequence"/>
</dbReference>
<evidence type="ECO:0000313" key="13">
    <source>
        <dbReference type="Proteomes" id="UP000014760"/>
    </source>
</evidence>
<dbReference type="InterPro" id="IPR001357">
    <property type="entry name" value="BRCT_dom"/>
</dbReference>
<organism evidence="11">
    <name type="scientific">Capitella teleta</name>
    <name type="common">Polychaete worm</name>
    <dbReference type="NCBI Taxonomy" id="283909"/>
    <lineage>
        <taxon>Eukaryota</taxon>
        <taxon>Metazoa</taxon>
        <taxon>Spiralia</taxon>
        <taxon>Lophotrochozoa</taxon>
        <taxon>Annelida</taxon>
        <taxon>Polychaeta</taxon>
        <taxon>Sedentaria</taxon>
        <taxon>Scolecida</taxon>
        <taxon>Capitellidae</taxon>
        <taxon>Capitella</taxon>
    </lineage>
</organism>
<dbReference type="InterPro" id="IPR059215">
    <property type="entry name" value="BRCT2_TopBP1-like"/>
</dbReference>
<dbReference type="GO" id="GO:0006281">
    <property type="term" value="P:DNA repair"/>
    <property type="evidence" value="ECO:0007669"/>
    <property type="project" value="UniProtKB-KW"/>
</dbReference>
<feature type="region of interest" description="Disordered" evidence="9">
    <location>
        <begin position="1422"/>
        <end position="1445"/>
    </location>
</feature>
<feature type="compositionally biased region" description="Polar residues" evidence="9">
    <location>
        <begin position="1100"/>
        <end position="1115"/>
    </location>
</feature>
<keyword evidence="7" id="KW-0206">Cytoskeleton</keyword>
<dbReference type="FunFam" id="3.40.50.10190:FF:000057">
    <property type="entry name" value="Transcription coactivator"/>
    <property type="match status" value="1"/>
</dbReference>
<dbReference type="EMBL" id="KB311062">
    <property type="protein sequence ID" value="ELT90028.1"/>
    <property type="molecule type" value="Genomic_DNA"/>
</dbReference>
<reference evidence="13" key="1">
    <citation type="submission" date="2012-12" db="EMBL/GenBank/DDBJ databases">
        <authorList>
            <person name="Hellsten U."/>
            <person name="Grimwood J."/>
            <person name="Chapman J.A."/>
            <person name="Shapiro H."/>
            <person name="Aerts A."/>
            <person name="Otillar R.P."/>
            <person name="Terry A.Y."/>
            <person name="Boore J.L."/>
            <person name="Simakov O."/>
            <person name="Marletaz F."/>
            <person name="Cho S.-J."/>
            <person name="Edsinger-Gonzales E."/>
            <person name="Havlak P."/>
            <person name="Kuo D.-H."/>
            <person name="Larsson T."/>
            <person name="Lv J."/>
            <person name="Arendt D."/>
            <person name="Savage R."/>
            <person name="Osoegawa K."/>
            <person name="de Jong P."/>
            <person name="Lindberg D.R."/>
            <person name="Seaver E.C."/>
            <person name="Weisblat D.A."/>
            <person name="Putnam N.H."/>
            <person name="Grigoriev I.V."/>
            <person name="Rokhsar D.S."/>
        </authorList>
    </citation>
    <scope>NUCLEOTIDE SEQUENCE</scope>
    <source>
        <strain evidence="13">I ESC-2004</strain>
    </source>
</reference>
<dbReference type="OMA" id="NVHCLKT"/>
<dbReference type="Pfam" id="PF12738">
    <property type="entry name" value="PTCB-BRCT"/>
    <property type="match status" value="1"/>
</dbReference>
<dbReference type="HOGENOM" id="CLU_004165_1_0_1"/>
<dbReference type="InterPro" id="IPR049936">
    <property type="entry name" value="TopBP1_BRCT_8"/>
</dbReference>
<sequence length="1445" mass="160542">MVQGQESDEIQCCLWFTRKLQLTKVVTVIMNSSVSSPSLVCRFVKAGDTPSSVCSEAFEEIRSLGPTSEWLSTSDALKVEGKDRRFLYVFEEFSGAAFEHIASTGNRIYGPICVLHCMKNEQPLPRLSHPVYSLAMKGITVSCTGLPKATRETLHHRVQWMCGEVSKDFHEGVTHLVAGEVGSKKYLVAANLGKSIMAPEWLDAVYESSKASFTHASEAEFNQWKCPLLRGYVITVSGLNSSDRQKIKETIEREGGRYTGEMKINECTHLIINEAKGQKYEFAKKWRIHIVRPDWLNTCIEAGYAVEEYKYKVTEGNPGQGATISTPNSSRNLSNVSNLSNLSAISMTHINETANTTMQTTFNQTRSVDPLDLLVQNMPSRGDMFLDGCKIFLSGFNANQLEKLRRIINHGGGTRFNQINGSVSHVIIGDRVDEDLEQIERSGLRPHVVTVDWLVDCLNQGRCMPEESYHCLDATMDTTEQSYLKTPKAGRINNNSFAQAPKTVVASSSDDMADIMSQYLPNNSQAGGSLGESTLLRAAMGTPSQDRTLVEPETLRKDKTYDEDMTQDLSGGGDMTSESQNVKIFAKKTFVIVGFDGSSRPELEEFIQEAGGKVLPENTRRSIPDYALVPLFSVPVEMTVGEVVTNAWLQMCVQDGIIYPTESNPVFLPMDVDQDARPLEGCVLSISCQEFFVKKAQKNLKGSTHLITALADGSKYTAAKKWKLPALHKEWLIDSLKSGRRLPEVDYDVDIPLNTGENDESATFEEIPHFSVPAPIVRAEDKAEVKEMITTPLMNTRVMELRHGVTTPHQPAASTNGTPGESPFSVRPRINLGSFLDSPPTPQTPGGTKKSRLSEASELGELMHQQLTKRLAAYEDKPEEKPDQRRFSLQSQPMMVDVDSPAVTLKALHGVVVVVAKKLSKQQRELNALAVGLGAEYIWTYNSKCTHYIFQGRQNDLNKEFRMARDDGKTIVSPHWLNVCAEQNCRVDESLFPHTFNPSMSLSVSSTPALSTRRSARTRAVCSKGETEAPAPIADLFNSKMDQDVLNATQSDEEMALACGDAEEEQKENKTDLYVKQLQNLMEVTKTTRSKRRTRKTESPDTNSSSEMIRNLSRNSLRDSIDPERSKNKSHPFMETASEPSQMYEVSWDDPGVRKQQEILAPELLKNSESFSPKMHIEGDKDSDNEITFKAPEVTNVSIVEEPPSPAEEEPEIIKRHFLFSGFPQKDKANYTALIERLGGIATDAGCYESTCTHLVVGTSCSSVHLTLLKSSEFQLNPRGETEHEWGGECTQELIKTLPPNMGKLARAAHRWRKSLSQENNSGAFQSWKVMLMTDKKKENGFKRLLEAGGALVCPADVDISSITHLFIEPAKIETKVDLQKFVDAGIHCVKPEYIAAFLTENVSPKPAVYYVPEALALVNSKDKKRKASGGNTENAATPKKRPKT</sequence>
<reference evidence="11 13" key="2">
    <citation type="journal article" date="2013" name="Nature">
        <title>Insights into bilaterian evolution from three spiralian genomes.</title>
        <authorList>
            <person name="Simakov O."/>
            <person name="Marletaz F."/>
            <person name="Cho S.J."/>
            <person name="Edsinger-Gonzales E."/>
            <person name="Havlak P."/>
            <person name="Hellsten U."/>
            <person name="Kuo D.H."/>
            <person name="Larsson T."/>
            <person name="Lv J."/>
            <person name="Arendt D."/>
            <person name="Savage R."/>
            <person name="Osoegawa K."/>
            <person name="de Jong P."/>
            <person name="Grimwood J."/>
            <person name="Chapman J.A."/>
            <person name="Shapiro H."/>
            <person name="Aerts A."/>
            <person name="Otillar R.P."/>
            <person name="Terry A.Y."/>
            <person name="Boore J.L."/>
            <person name="Grigoriev I.V."/>
            <person name="Lindberg D.R."/>
            <person name="Seaver E.C."/>
            <person name="Weisblat D.A."/>
            <person name="Putnam N.H."/>
            <person name="Rokhsar D.S."/>
        </authorList>
    </citation>
    <scope>NUCLEOTIDE SEQUENCE</scope>
    <source>
        <strain evidence="11 13">I ESC-2004</strain>
    </source>
</reference>
<evidence type="ECO:0000256" key="8">
    <source>
        <dbReference type="ARBA" id="ARBA00023242"/>
    </source>
</evidence>
<feature type="domain" description="BRCT" evidence="10">
    <location>
        <begin position="228"/>
        <end position="313"/>
    </location>
</feature>
<dbReference type="FunCoup" id="R7T9A8">
    <property type="interactions" value="1678"/>
</dbReference>
<reference evidence="12" key="3">
    <citation type="submission" date="2015-06" db="UniProtKB">
        <authorList>
            <consortium name="EnsemblMetazoa"/>
        </authorList>
    </citation>
    <scope>IDENTIFICATION</scope>
</reference>
<keyword evidence="4" id="KW-0677">Repeat</keyword>
<keyword evidence="6" id="KW-0234">DNA repair</keyword>
<dbReference type="FunFam" id="3.40.50.10190:FF:000023">
    <property type="entry name" value="DNA topoisomerase II binding protein 1"/>
    <property type="match status" value="1"/>
</dbReference>
<keyword evidence="13" id="KW-1185">Reference proteome</keyword>
<name>R7T9A8_CAPTE</name>
<dbReference type="Gene3D" id="3.40.50.10190">
    <property type="entry name" value="BRCT domain"/>
    <property type="match status" value="9"/>
</dbReference>
<protein>
    <recommendedName>
        <fullName evidence="10">BRCT domain-containing protein</fullName>
    </recommendedName>
</protein>
<evidence type="ECO:0000256" key="6">
    <source>
        <dbReference type="ARBA" id="ARBA00023204"/>
    </source>
</evidence>
<evidence type="ECO:0000256" key="7">
    <source>
        <dbReference type="ARBA" id="ARBA00023212"/>
    </source>
</evidence>
<dbReference type="EnsemblMetazoa" id="CapteT225496">
    <property type="protein sequence ID" value="CapteP225496"/>
    <property type="gene ID" value="CapteG225496"/>
</dbReference>
<evidence type="ECO:0000256" key="1">
    <source>
        <dbReference type="ARBA" id="ARBA00004123"/>
    </source>
</evidence>
<keyword evidence="3" id="KW-0963">Cytoplasm</keyword>
<feature type="region of interest" description="Disordered" evidence="9">
    <location>
        <begin position="805"/>
        <end position="853"/>
    </location>
</feature>
<dbReference type="FunFam" id="3.40.50.10190:FF:000028">
    <property type="entry name" value="DNA topoisomerase 2-binding protein 1 isoform X1"/>
    <property type="match status" value="1"/>
</dbReference>
<evidence type="ECO:0000313" key="11">
    <source>
        <dbReference type="EMBL" id="ELT90028.1"/>
    </source>
</evidence>
<dbReference type="SUPFAM" id="SSF52113">
    <property type="entry name" value="BRCT domain"/>
    <property type="match status" value="6"/>
</dbReference>
<dbReference type="GO" id="GO:0006270">
    <property type="term" value="P:DNA replication initiation"/>
    <property type="evidence" value="ECO:0007669"/>
    <property type="project" value="TreeGrafter"/>
</dbReference>
<evidence type="ECO:0000259" key="10">
    <source>
        <dbReference type="PROSITE" id="PS50172"/>
    </source>
</evidence>
<dbReference type="CDD" id="cd17731">
    <property type="entry name" value="BRCT_TopBP1_rpt2_like"/>
    <property type="match status" value="1"/>
</dbReference>
<feature type="domain" description="BRCT" evidence="10">
    <location>
        <begin position="903"/>
        <end position="994"/>
    </location>
</feature>
<dbReference type="FunFam" id="3.40.50.10190:FF:000010">
    <property type="entry name" value="DNA topoisomerase II binding protein 1"/>
    <property type="match status" value="1"/>
</dbReference>
<keyword evidence="5" id="KW-0227">DNA damage</keyword>
<feature type="region of interest" description="Disordered" evidence="9">
    <location>
        <begin position="1082"/>
        <end position="1144"/>
    </location>
</feature>
<feature type="compositionally biased region" description="Polar residues" evidence="9">
    <location>
        <begin position="807"/>
        <end position="819"/>
    </location>
</feature>
<dbReference type="FunFam" id="3.40.50.10190:FF:000020">
    <property type="entry name" value="DNA topoisomerase II binding protein 1"/>
    <property type="match status" value="1"/>
</dbReference>
<dbReference type="Pfam" id="PF23294">
    <property type="entry name" value="BRCT_TopB1_SLF1"/>
    <property type="match status" value="1"/>
</dbReference>
<dbReference type="STRING" id="283909.R7T9A8"/>
<dbReference type="InterPro" id="IPR036420">
    <property type="entry name" value="BRCT_dom_sf"/>
</dbReference>
<dbReference type="CDD" id="cd17737">
    <property type="entry name" value="BRCT_TopBP1_rpt1"/>
    <property type="match status" value="1"/>
</dbReference>
<evidence type="ECO:0000256" key="9">
    <source>
        <dbReference type="SAM" id="MobiDB-lite"/>
    </source>
</evidence>
<dbReference type="PANTHER" id="PTHR13561:SF20">
    <property type="entry name" value="DNA TOPOISOMERASE 2-BINDING PROTEIN 1"/>
    <property type="match status" value="1"/>
</dbReference>
<keyword evidence="8" id="KW-0539">Nucleus</keyword>